<dbReference type="FunFam" id="2.120.10.30:FF:000066">
    <property type="entry name" value="ABC transporter permease protein"/>
    <property type="match status" value="1"/>
</dbReference>
<evidence type="ECO:0000256" key="1">
    <source>
        <dbReference type="ARBA" id="ARBA00004116"/>
    </source>
</evidence>
<dbReference type="AlphaFoldDB" id="A0A022QEY3"/>
<dbReference type="Proteomes" id="UP000030748">
    <property type="component" value="Unassembled WGS sequence"/>
</dbReference>
<dbReference type="PANTHER" id="PTHR10426:SF68">
    <property type="entry name" value="OS07G0614000 PROTEIN"/>
    <property type="match status" value="1"/>
</dbReference>
<dbReference type="GO" id="GO:0016787">
    <property type="term" value="F:hydrolase activity"/>
    <property type="evidence" value="ECO:0000318"/>
    <property type="project" value="GO_Central"/>
</dbReference>
<organism evidence="6 7">
    <name type="scientific">Erythranthe guttata</name>
    <name type="common">Yellow monkey flower</name>
    <name type="synonym">Mimulus guttatus</name>
    <dbReference type="NCBI Taxonomy" id="4155"/>
    <lineage>
        <taxon>Eukaryota</taxon>
        <taxon>Viridiplantae</taxon>
        <taxon>Streptophyta</taxon>
        <taxon>Embryophyta</taxon>
        <taxon>Tracheophyta</taxon>
        <taxon>Spermatophyta</taxon>
        <taxon>Magnoliopsida</taxon>
        <taxon>eudicotyledons</taxon>
        <taxon>Gunneridae</taxon>
        <taxon>Pentapetalae</taxon>
        <taxon>asterids</taxon>
        <taxon>lamiids</taxon>
        <taxon>Lamiales</taxon>
        <taxon>Phrymaceae</taxon>
        <taxon>Erythranthe</taxon>
    </lineage>
</organism>
<feature type="domain" description="Strictosidine synthase conserved region" evidence="5">
    <location>
        <begin position="169"/>
        <end position="252"/>
    </location>
</feature>
<proteinExistence type="inferred from homology"/>
<dbReference type="Pfam" id="PF03088">
    <property type="entry name" value="Str_synth"/>
    <property type="match status" value="1"/>
</dbReference>
<evidence type="ECO:0000256" key="4">
    <source>
        <dbReference type="ARBA" id="ARBA00023180"/>
    </source>
</evidence>
<dbReference type="STRING" id="4155.A0A022QEY3"/>
<reference evidence="6 7" key="1">
    <citation type="journal article" date="2013" name="Proc. Natl. Acad. Sci. U.S.A.">
        <title>Fine-scale variation in meiotic recombination in Mimulus inferred from population shotgun sequencing.</title>
        <authorList>
            <person name="Hellsten U."/>
            <person name="Wright K.M."/>
            <person name="Jenkins J."/>
            <person name="Shu S."/>
            <person name="Yuan Y."/>
            <person name="Wessler S.R."/>
            <person name="Schmutz J."/>
            <person name="Willis J.H."/>
            <person name="Rokhsar D.S."/>
        </authorList>
    </citation>
    <scope>NUCLEOTIDE SEQUENCE [LARGE SCALE GENOMIC DNA]</scope>
    <source>
        <strain evidence="7">cv. DUN x IM62</strain>
    </source>
</reference>
<dbReference type="PANTHER" id="PTHR10426">
    <property type="entry name" value="STRICTOSIDINE SYNTHASE-RELATED"/>
    <property type="match status" value="1"/>
</dbReference>
<keyword evidence="7" id="KW-1185">Reference proteome</keyword>
<sequence>MVHSHHQLRRNNRSTCANMTTGHRALRGAPYLPIALQLIFLSLESPSGALDIPPPSSVLAAPSNGKLQEVIKLGEGVLKQPEDVAVDKLGVLYTATRDGFIKRLHKNGTLENWRQINSDALLGLTVTAAGDLIVCDADMGLLKVNEDGVTVLASHLNNGVQISFADDVVESSDGVLYFSVASTKHGFHNWQLDAHETKPNGQLVKYDPSSNVASVVLHNLGFANGVALSADQDYLVVCETWKYRCLKYWVEGDLKGQTEIFIDNLPGAPDNINLAPDGSFWIALIQLRPRFMYVSWALKYVIRVFPRLGKWMIGLQNKAVVVNIASDGSVVRSFDDPTGKMMSFVTSALEFEGYLYFGSLQNDFIGKLPLTTSSAY</sequence>
<evidence type="ECO:0000259" key="5">
    <source>
        <dbReference type="Pfam" id="PF03088"/>
    </source>
</evidence>
<dbReference type="EMBL" id="KI631864">
    <property type="protein sequence ID" value="EYU25838.1"/>
    <property type="molecule type" value="Genomic_DNA"/>
</dbReference>
<dbReference type="SUPFAM" id="SSF63829">
    <property type="entry name" value="Calcium-dependent phosphotriesterase"/>
    <property type="match status" value="1"/>
</dbReference>
<keyword evidence="4" id="KW-0325">Glycoprotein</keyword>
<evidence type="ECO:0000256" key="3">
    <source>
        <dbReference type="ARBA" id="ARBA00022554"/>
    </source>
</evidence>
<evidence type="ECO:0000313" key="7">
    <source>
        <dbReference type="Proteomes" id="UP000030748"/>
    </source>
</evidence>
<dbReference type="GO" id="GO:0005773">
    <property type="term" value="C:vacuole"/>
    <property type="evidence" value="ECO:0007669"/>
    <property type="project" value="UniProtKB-SubCell"/>
</dbReference>
<dbReference type="Gene3D" id="2.120.10.30">
    <property type="entry name" value="TolB, C-terminal domain"/>
    <property type="match status" value="1"/>
</dbReference>
<evidence type="ECO:0000313" key="6">
    <source>
        <dbReference type="EMBL" id="EYU25838.1"/>
    </source>
</evidence>
<evidence type="ECO:0000256" key="2">
    <source>
        <dbReference type="ARBA" id="ARBA00009191"/>
    </source>
</evidence>
<dbReference type="Pfam" id="PF20067">
    <property type="entry name" value="SSL_N"/>
    <property type="match status" value="1"/>
</dbReference>
<accession>A0A022QEY3</accession>
<protein>
    <recommendedName>
        <fullName evidence="5">Strictosidine synthase conserved region domain-containing protein</fullName>
    </recommendedName>
</protein>
<dbReference type="InterPro" id="IPR018119">
    <property type="entry name" value="Strictosidine_synth_cons-reg"/>
</dbReference>
<comment type="subcellular location">
    <subcellularLocation>
        <location evidence="1">Vacuole</location>
    </subcellularLocation>
</comment>
<gene>
    <name evidence="6" type="ORF">MIMGU_mgv1a021873mg</name>
</gene>
<keyword evidence="3" id="KW-0926">Vacuole</keyword>
<dbReference type="InterPro" id="IPR011042">
    <property type="entry name" value="6-blade_b-propeller_TolB-like"/>
</dbReference>
<dbReference type="eggNOG" id="KOG1520">
    <property type="taxonomic scope" value="Eukaryota"/>
</dbReference>
<name>A0A022QEY3_ERYGU</name>
<comment type="similarity">
    <text evidence="2">Belongs to the strictosidine synthase family.</text>
</comment>